<name>A0A6P0HLR8_9ACTN</name>
<dbReference type="EMBL" id="JAAGXA010000006">
    <property type="protein sequence ID" value="NEN78575.1"/>
    <property type="molecule type" value="Genomic_DNA"/>
</dbReference>
<feature type="domain" description="Fibronectin type-III" evidence="5">
    <location>
        <begin position="518"/>
        <end position="606"/>
    </location>
</feature>
<evidence type="ECO:0000259" key="5">
    <source>
        <dbReference type="PROSITE" id="PS50853"/>
    </source>
</evidence>
<dbReference type="PROSITE" id="PS51257">
    <property type="entry name" value="PROKAR_LIPOPROTEIN"/>
    <property type="match status" value="1"/>
</dbReference>
<keyword evidence="3" id="KW-0119">Carbohydrate metabolism</keyword>
<dbReference type="CDD" id="cd00063">
    <property type="entry name" value="FN3"/>
    <property type="match status" value="3"/>
</dbReference>
<feature type="signal peptide" evidence="4">
    <location>
        <begin position="1"/>
        <end position="23"/>
    </location>
</feature>
<organism evidence="6 7">
    <name type="scientific">Nocardioides zeae</name>
    <dbReference type="NCBI Taxonomy" id="1457234"/>
    <lineage>
        <taxon>Bacteria</taxon>
        <taxon>Bacillati</taxon>
        <taxon>Actinomycetota</taxon>
        <taxon>Actinomycetes</taxon>
        <taxon>Propionibacteriales</taxon>
        <taxon>Nocardioidaceae</taxon>
        <taxon>Nocardioides</taxon>
    </lineage>
</organism>
<dbReference type="GO" id="GO:0016798">
    <property type="term" value="F:hydrolase activity, acting on glycosyl bonds"/>
    <property type="evidence" value="ECO:0007669"/>
    <property type="project" value="UniProtKB-KW"/>
</dbReference>
<dbReference type="SMART" id="SM00060">
    <property type="entry name" value="FN3"/>
    <property type="match status" value="3"/>
</dbReference>
<keyword evidence="3" id="KW-0624">Polysaccharide degradation</keyword>
<dbReference type="RefSeq" id="WP_163772131.1">
    <property type="nucleotide sequence ID" value="NZ_JAAGXA010000006.1"/>
</dbReference>
<dbReference type="SUPFAM" id="SSF55486">
    <property type="entry name" value="Metalloproteases ('zincins'), catalytic domain"/>
    <property type="match status" value="1"/>
</dbReference>
<dbReference type="SUPFAM" id="SSF49265">
    <property type="entry name" value="Fibronectin type III"/>
    <property type="match status" value="2"/>
</dbReference>
<evidence type="ECO:0000313" key="6">
    <source>
        <dbReference type="EMBL" id="NEN78575.1"/>
    </source>
</evidence>
<evidence type="ECO:0000256" key="3">
    <source>
        <dbReference type="ARBA" id="ARBA00023326"/>
    </source>
</evidence>
<evidence type="ECO:0000256" key="2">
    <source>
        <dbReference type="ARBA" id="ARBA00023295"/>
    </source>
</evidence>
<gene>
    <name evidence="6" type="ORF">G3T38_09820</name>
</gene>
<dbReference type="PANTHER" id="PTHR46708:SF2">
    <property type="entry name" value="FIBRONECTIN TYPE-III DOMAIN-CONTAINING PROTEIN"/>
    <property type="match status" value="1"/>
</dbReference>
<dbReference type="PANTHER" id="PTHR46708">
    <property type="entry name" value="TENASCIN"/>
    <property type="match status" value="1"/>
</dbReference>
<keyword evidence="4" id="KW-0732">Signal</keyword>
<proteinExistence type="predicted"/>
<comment type="caution">
    <text evidence="6">The sequence shown here is derived from an EMBL/GenBank/DDBJ whole genome shotgun (WGS) entry which is preliminary data.</text>
</comment>
<accession>A0A6P0HLR8</accession>
<feature type="chain" id="PRO_5039059000" description="Fibronectin type-III domain-containing protein" evidence="4">
    <location>
        <begin position="24"/>
        <end position="703"/>
    </location>
</feature>
<evidence type="ECO:0000256" key="4">
    <source>
        <dbReference type="SAM" id="SignalP"/>
    </source>
</evidence>
<dbReference type="InterPro" id="IPR050991">
    <property type="entry name" value="ECM_Regulatory_Proteins"/>
</dbReference>
<feature type="domain" description="Fibronectin type-III" evidence="5">
    <location>
        <begin position="611"/>
        <end position="703"/>
    </location>
</feature>
<dbReference type="GO" id="GO:0000272">
    <property type="term" value="P:polysaccharide catabolic process"/>
    <property type="evidence" value="ECO:0007669"/>
    <property type="project" value="UniProtKB-KW"/>
</dbReference>
<dbReference type="Gene3D" id="2.60.40.10">
    <property type="entry name" value="Immunoglobulins"/>
    <property type="match status" value="3"/>
</dbReference>
<sequence>MSLFRLLVVVALVVAGCALPAAAGAGADRGVAVAAPAGAAADDALALSSLPGAERTVFLDVDGHDVRGTAWNTGHGLAAGTYPGLRPAGGWDEATLELVRLVWQRVADDLAPFAVDVTTADPGADALERASTSDRAYGMRVLLTTSTTAASTLCDEPCGGIAFADAFDRVGSADQSPTWVFVDPDDLAAARSEPGRLPALADTLAAAASHELGHTLGLAHDGDEEFEYHPGHGYWAPIMGRSDGRSLVQWSNGDFPGAVRREDDVALIAANGAPLRADDHRDSPSTGTVVAPGTVTHGVISTRTDRDVLLVDTTCSGTVRAQVAPSPGGNLDVGLRLLRADGGVQEVGGTGTHGDGAVLGLDADLVSGLVPAGRWAVEIDGVPVTTGVAADGRPTWSDYGSLGAWSARITTSCAAAAPPAVTDVRMAPPAPGVLQVRWGTASGTPPTAYEVRLWDGEHLVRGPETVPVGATSATSEATARGGRHQLGGLRTAATYRVEVRSVVGGERGPWSGTTGRTPPGAVTRLAATDVRPTSATLTWSLPTTGAADVTGYVVVVNGRSQWVPARQRRLTLDGRRPGSSLAVEVRPTSATGHGASASLTVRLPRASVPSAPTGLSVRPGPVGPPTTAYVRWGAAHANGAPITAYYVVARPVGGRTGKVSRVLAPSARSVDLPLPGGRWVVHVHAVNARGTGPGMRSVSVLAQ</sequence>
<evidence type="ECO:0000256" key="1">
    <source>
        <dbReference type="ARBA" id="ARBA00022737"/>
    </source>
</evidence>
<keyword evidence="1" id="KW-0677">Repeat</keyword>
<protein>
    <recommendedName>
        <fullName evidence="5">Fibronectin type-III domain-containing protein</fullName>
    </recommendedName>
</protein>
<keyword evidence="7" id="KW-1185">Reference proteome</keyword>
<keyword evidence="2" id="KW-0378">Hydrolase</keyword>
<keyword evidence="2" id="KW-0326">Glycosidase</keyword>
<dbReference type="Proteomes" id="UP000468687">
    <property type="component" value="Unassembled WGS sequence"/>
</dbReference>
<dbReference type="PROSITE" id="PS50853">
    <property type="entry name" value="FN3"/>
    <property type="match status" value="2"/>
</dbReference>
<dbReference type="InterPro" id="IPR013783">
    <property type="entry name" value="Ig-like_fold"/>
</dbReference>
<dbReference type="Pfam" id="PF00041">
    <property type="entry name" value="fn3"/>
    <property type="match status" value="1"/>
</dbReference>
<dbReference type="InterPro" id="IPR003961">
    <property type="entry name" value="FN3_dom"/>
</dbReference>
<reference evidence="6 7" key="1">
    <citation type="journal article" date="2014" name="Int. J. Syst. Evol. Microbiol.">
        <title>Nocardioides zeae sp. nov., isolated from the stem of Zea mays.</title>
        <authorList>
            <person name="Glaeser S.P."/>
            <person name="McInroy J.A."/>
            <person name="Busse H.J."/>
            <person name="Kampfer P."/>
        </authorList>
    </citation>
    <scope>NUCLEOTIDE SEQUENCE [LARGE SCALE GENOMIC DNA]</scope>
    <source>
        <strain evidence="6 7">JCM 30728</strain>
    </source>
</reference>
<dbReference type="AlphaFoldDB" id="A0A6P0HLR8"/>
<dbReference type="InterPro" id="IPR036116">
    <property type="entry name" value="FN3_sf"/>
</dbReference>
<evidence type="ECO:0000313" key="7">
    <source>
        <dbReference type="Proteomes" id="UP000468687"/>
    </source>
</evidence>